<organism evidence="1 2">
    <name type="scientific">Sphingomonas kyeonggiensis</name>
    <dbReference type="NCBI Taxonomy" id="1268553"/>
    <lineage>
        <taxon>Bacteria</taxon>
        <taxon>Pseudomonadati</taxon>
        <taxon>Pseudomonadota</taxon>
        <taxon>Alphaproteobacteria</taxon>
        <taxon>Sphingomonadales</taxon>
        <taxon>Sphingomonadaceae</taxon>
        <taxon>Sphingomonas</taxon>
    </lineage>
</organism>
<accession>A0A7W6JUC1</accession>
<protein>
    <submittedName>
        <fullName evidence="1">Uncharacterized protein</fullName>
    </submittedName>
</protein>
<dbReference type="RefSeq" id="WP_183999083.1">
    <property type="nucleotide sequence ID" value="NZ_JACIEH010000003.1"/>
</dbReference>
<dbReference type="InterPro" id="IPR045502">
    <property type="entry name" value="DUF6489"/>
</dbReference>
<evidence type="ECO:0000313" key="2">
    <source>
        <dbReference type="Proteomes" id="UP000557392"/>
    </source>
</evidence>
<comment type="caution">
    <text evidence="1">The sequence shown here is derived from an EMBL/GenBank/DDBJ whole genome shotgun (WGS) entry which is preliminary data.</text>
</comment>
<dbReference type="AlphaFoldDB" id="A0A7W6JUC1"/>
<evidence type="ECO:0000313" key="1">
    <source>
        <dbReference type="EMBL" id="MBB4099708.1"/>
    </source>
</evidence>
<name>A0A7W6JUC1_9SPHN</name>
<keyword evidence="2" id="KW-1185">Reference proteome</keyword>
<dbReference type="EMBL" id="JACIEH010000003">
    <property type="protein sequence ID" value="MBB4099708.1"/>
    <property type="molecule type" value="Genomic_DNA"/>
</dbReference>
<reference evidence="1 2" key="1">
    <citation type="submission" date="2020-08" db="EMBL/GenBank/DDBJ databases">
        <title>Genomic Encyclopedia of Type Strains, Phase IV (KMG-IV): sequencing the most valuable type-strain genomes for metagenomic binning, comparative biology and taxonomic classification.</title>
        <authorList>
            <person name="Goeker M."/>
        </authorList>
    </citation>
    <scope>NUCLEOTIDE SEQUENCE [LARGE SCALE GENOMIC DNA]</scope>
    <source>
        <strain evidence="1 2">DSM 101806</strain>
    </source>
</reference>
<dbReference type="Proteomes" id="UP000557392">
    <property type="component" value="Unassembled WGS sequence"/>
</dbReference>
<gene>
    <name evidence="1" type="ORF">GGR46_003280</name>
</gene>
<dbReference type="Pfam" id="PF20099">
    <property type="entry name" value="DUF6489"/>
    <property type="match status" value="1"/>
</dbReference>
<proteinExistence type="predicted"/>
<sequence length="82" mass="9237">MKINVEVECTPEEARRAMGLPDLAPVHERYIAMMVDAIDKQGSPEAFQKMLQSWAPMSEAGMGFWRALFDPSKFDTGSKTEK</sequence>